<dbReference type="InterPro" id="IPR034033">
    <property type="entry name" value="Serralysin-like"/>
</dbReference>
<feature type="domain" description="Peptidase metallopeptidase" evidence="2">
    <location>
        <begin position="24"/>
        <end position="218"/>
    </location>
</feature>
<gene>
    <name evidence="3" type="ORF">HD842_002677</name>
</gene>
<dbReference type="Proteomes" id="UP000540787">
    <property type="component" value="Unassembled WGS sequence"/>
</dbReference>
<sequence length="711" mass="75231">MATPSDITVTPLTGLNHIDALLDKGPDWNFLSNNNANVLFYTFSITAGNENGRTGQEAFSASQQTNARTAFSYLQQVTGIQFQETTSGTSAQFHLANLDLDGAYTTGLNSWISQRSGTETTLTAYNANAYVYLDNVEWRGMTQNLTVGTQGYETLLHELGHALGLKHPFAESGDEGLAVLPGSEDNTSNTIMSYTSVGGWHSTYRPYDIAALNWLYGGDGLRGELGINSTTGGRYLTGSYKDDVLNGTQFNDTLQGNGGNDMIDGGAGTDTVIFNSNRGAYAFSTLADGALAVSGADGTDTLRNVEWLQFADMRVERANVAADMTAPSAPVMAVTQNGANYATTGNILAMNGSAEANSTVKVYIGDKVIATTVANAAGLWSVRATDALPDALGYRAFATATDAAGNVSGASNQVLFHIDSTPPSVPTMNVALAGGGNRPVFTGTGEAGSMIELYRDGDFTKIGTTKVGADGNWAFAAQPLPNGNYNVIVASVDGAGNARAGQLTSALTINNNSFQAGTAGADQVTMNAGSNAFDGGAGLDVAVYGGAREAYTIKKETWGHSVTSPNGDVDGLFNVERIKFDNGWKAIDDTSAQIFRLYAAVLDRPAEEAGLGYWNWRMDGGTSLQQVAAEFMKQTEFYTLYGQNPTDERFIEALYLNVLGREPDVGGQLYWSQAIGQNGRAQTLIDFAESPENQALVIDTVGKGLDFIPYA</sequence>
<reference evidence="3 4" key="1">
    <citation type="submission" date="2020-08" db="EMBL/GenBank/DDBJ databases">
        <title>The Agave Microbiome: Exploring the role of microbial communities in plant adaptations to desert environments.</title>
        <authorList>
            <person name="Partida-Martinez L.P."/>
        </authorList>
    </citation>
    <scope>NUCLEOTIDE SEQUENCE [LARGE SCALE GENOMIC DNA]</scope>
    <source>
        <strain evidence="3 4">AT3.2</strain>
    </source>
</reference>
<dbReference type="GO" id="GO:0008270">
    <property type="term" value="F:zinc ion binding"/>
    <property type="evidence" value="ECO:0007669"/>
    <property type="project" value="InterPro"/>
</dbReference>
<dbReference type="Gene3D" id="2.60.40.10">
    <property type="entry name" value="Immunoglobulins"/>
    <property type="match status" value="2"/>
</dbReference>
<dbReference type="PROSITE" id="PS00330">
    <property type="entry name" value="HEMOLYSIN_CALCIUM"/>
    <property type="match status" value="1"/>
</dbReference>
<keyword evidence="3" id="KW-0645">Protease</keyword>
<dbReference type="SUPFAM" id="SSF55486">
    <property type="entry name" value="Metalloproteases ('zincins'), catalytic domain"/>
    <property type="match status" value="1"/>
</dbReference>
<dbReference type="InterPro" id="IPR025282">
    <property type="entry name" value="DUF4214"/>
</dbReference>
<dbReference type="GO" id="GO:0006508">
    <property type="term" value="P:proteolysis"/>
    <property type="evidence" value="ECO:0007669"/>
    <property type="project" value="UniProtKB-KW"/>
</dbReference>
<dbReference type="SMART" id="SM00235">
    <property type="entry name" value="ZnMc"/>
    <property type="match status" value="1"/>
</dbReference>
<dbReference type="AlphaFoldDB" id="A0A7W9X129"/>
<dbReference type="Pfam" id="PF00353">
    <property type="entry name" value="HemolysinCabind"/>
    <property type="match status" value="1"/>
</dbReference>
<dbReference type="Pfam" id="PF13946">
    <property type="entry name" value="DUF4214"/>
    <property type="match status" value="1"/>
</dbReference>
<dbReference type="GO" id="GO:0005509">
    <property type="term" value="F:calcium ion binding"/>
    <property type="evidence" value="ECO:0007669"/>
    <property type="project" value="InterPro"/>
</dbReference>
<dbReference type="RefSeq" id="WP_183555153.1">
    <property type="nucleotide sequence ID" value="NZ_JACHBX010000002.1"/>
</dbReference>
<dbReference type="InterPro" id="IPR044016">
    <property type="entry name" value="Big_13"/>
</dbReference>
<dbReference type="GO" id="GO:0008237">
    <property type="term" value="F:metallopeptidase activity"/>
    <property type="evidence" value="ECO:0007669"/>
    <property type="project" value="InterPro"/>
</dbReference>
<evidence type="ECO:0000313" key="4">
    <source>
        <dbReference type="Proteomes" id="UP000540787"/>
    </source>
</evidence>
<comment type="similarity">
    <text evidence="1">Belongs to the peptidase M10B family.</text>
</comment>
<dbReference type="EMBL" id="JACHBX010000002">
    <property type="protein sequence ID" value="MBB6134535.1"/>
    <property type="molecule type" value="Genomic_DNA"/>
</dbReference>
<protein>
    <submittedName>
        <fullName evidence="3">Putative Zn-dependent protease</fullName>
    </submittedName>
</protein>
<proteinExistence type="inferred from homology"/>
<dbReference type="InterPro" id="IPR011049">
    <property type="entry name" value="Serralysin-like_metalloprot_C"/>
</dbReference>
<dbReference type="InterPro" id="IPR018511">
    <property type="entry name" value="Hemolysin-typ_Ca-bd_CS"/>
</dbReference>
<dbReference type="NCBIfam" id="NF033510">
    <property type="entry name" value="Ca_tandemer"/>
    <property type="match status" value="2"/>
</dbReference>
<dbReference type="InterPro" id="IPR013783">
    <property type="entry name" value="Ig-like_fold"/>
</dbReference>
<dbReference type="PRINTS" id="PR00313">
    <property type="entry name" value="CABNDNGRPT"/>
</dbReference>
<dbReference type="InterPro" id="IPR038255">
    <property type="entry name" value="PBS_linker_sf"/>
</dbReference>
<dbReference type="Gene3D" id="2.150.10.10">
    <property type="entry name" value="Serralysin-like metalloprotease, C-terminal"/>
    <property type="match status" value="1"/>
</dbReference>
<organism evidence="3 4">
    <name type="scientific">Massilia aurea</name>
    <dbReference type="NCBI Taxonomy" id="373040"/>
    <lineage>
        <taxon>Bacteria</taxon>
        <taxon>Pseudomonadati</taxon>
        <taxon>Pseudomonadota</taxon>
        <taxon>Betaproteobacteria</taxon>
        <taxon>Burkholderiales</taxon>
        <taxon>Oxalobacteraceae</taxon>
        <taxon>Telluria group</taxon>
        <taxon>Massilia</taxon>
    </lineage>
</organism>
<evidence type="ECO:0000259" key="2">
    <source>
        <dbReference type="SMART" id="SM00235"/>
    </source>
</evidence>
<dbReference type="Gene3D" id="1.10.3130.20">
    <property type="entry name" value="Phycobilisome linker domain"/>
    <property type="match status" value="1"/>
</dbReference>
<name>A0A7W9X129_9BURK</name>
<dbReference type="CDD" id="cd04277">
    <property type="entry name" value="ZnMc_serralysin_like"/>
    <property type="match status" value="1"/>
</dbReference>
<dbReference type="InterPro" id="IPR024079">
    <property type="entry name" value="MetalloPept_cat_dom_sf"/>
</dbReference>
<dbReference type="InterPro" id="IPR001343">
    <property type="entry name" value="Hemolysn_Ca-bd"/>
</dbReference>
<dbReference type="InterPro" id="IPR006026">
    <property type="entry name" value="Peptidase_Metallo"/>
</dbReference>
<comment type="caution">
    <text evidence="3">The sequence shown here is derived from an EMBL/GenBank/DDBJ whole genome shotgun (WGS) entry which is preliminary data.</text>
</comment>
<evidence type="ECO:0000256" key="1">
    <source>
        <dbReference type="ARBA" id="ARBA00009490"/>
    </source>
</evidence>
<dbReference type="Pfam" id="PF19077">
    <property type="entry name" value="Big_13"/>
    <property type="match status" value="2"/>
</dbReference>
<keyword evidence="4" id="KW-1185">Reference proteome</keyword>
<accession>A0A7W9X129</accession>
<keyword evidence="3" id="KW-0378">Hydrolase</keyword>
<dbReference type="Gene3D" id="3.40.390.10">
    <property type="entry name" value="Collagenase (Catalytic Domain)"/>
    <property type="match status" value="1"/>
</dbReference>
<dbReference type="SUPFAM" id="SSF51120">
    <property type="entry name" value="beta-Roll"/>
    <property type="match status" value="1"/>
</dbReference>
<evidence type="ECO:0000313" key="3">
    <source>
        <dbReference type="EMBL" id="MBB6134535.1"/>
    </source>
</evidence>